<sequence>MIFRLRDLLVGQRTQTINALRGHLAEFGLVAGKGRENIDKLRAALEPGQDATKDLPPSFPNHTGSLGLMTGGC</sequence>
<evidence type="ECO:0000256" key="1">
    <source>
        <dbReference type="SAM" id="MobiDB-lite"/>
    </source>
</evidence>
<organism evidence="2 3">
    <name type="scientific">Rhodobacter maris</name>
    <dbReference type="NCBI Taxonomy" id="446682"/>
    <lineage>
        <taxon>Bacteria</taxon>
        <taxon>Pseudomonadati</taxon>
        <taxon>Pseudomonadota</taxon>
        <taxon>Alphaproteobacteria</taxon>
        <taxon>Rhodobacterales</taxon>
        <taxon>Rhodobacter group</taxon>
        <taxon>Rhodobacter</taxon>
    </lineage>
</organism>
<evidence type="ECO:0000313" key="2">
    <source>
        <dbReference type="EMBL" id="SOC20433.1"/>
    </source>
</evidence>
<dbReference type="EMBL" id="OBMT01000019">
    <property type="protein sequence ID" value="SOC20433.1"/>
    <property type="molecule type" value="Genomic_DNA"/>
</dbReference>
<proteinExistence type="predicted"/>
<evidence type="ECO:0008006" key="4">
    <source>
        <dbReference type="Google" id="ProtNLM"/>
    </source>
</evidence>
<dbReference type="AlphaFoldDB" id="A0A285TEC9"/>
<evidence type="ECO:0000313" key="3">
    <source>
        <dbReference type="Proteomes" id="UP000219111"/>
    </source>
</evidence>
<reference evidence="3" key="1">
    <citation type="submission" date="2017-08" db="EMBL/GenBank/DDBJ databases">
        <authorList>
            <person name="Varghese N."/>
            <person name="Submissions S."/>
        </authorList>
    </citation>
    <scope>NUCLEOTIDE SEQUENCE [LARGE SCALE GENOMIC DNA]</scope>
    <source>
        <strain evidence="3">JA276</strain>
    </source>
</reference>
<name>A0A285TEC9_9RHOB</name>
<protein>
    <recommendedName>
        <fullName evidence="4">Transposase</fullName>
    </recommendedName>
</protein>
<accession>A0A285TEC9</accession>
<gene>
    <name evidence="2" type="ORF">SAMN05877831_11939</name>
</gene>
<feature type="region of interest" description="Disordered" evidence="1">
    <location>
        <begin position="49"/>
        <end position="73"/>
    </location>
</feature>
<dbReference type="Proteomes" id="UP000219111">
    <property type="component" value="Unassembled WGS sequence"/>
</dbReference>
<keyword evidence="3" id="KW-1185">Reference proteome</keyword>